<evidence type="ECO:0000256" key="1">
    <source>
        <dbReference type="ARBA" id="ARBA00022729"/>
    </source>
</evidence>
<dbReference type="InterPro" id="IPR024370">
    <property type="entry name" value="PBP_domain"/>
</dbReference>
<evidence type="ECO:0000313" key="4">
    <source>
        <dbReference type="EMBL" id="TWA87892.1"/>
    </source>
</evidence>
<dbReference type="Proteomes" id="UP000318529">
    <property type="component" value="Unassembled WGS sequence"/>
</dbReference>
<keyword evidence="1 2" id="KW-0732">Signal</keyword>
<organism evidence="4 5">
    <name type="scientific">Azospirillum brasilense</name>
    <dbReference type="NCBI Taxonomy" id="192"/>
    <lineage>
        <taxon>Bacteria</taxon>
        <taxon>Pseudomonadati</taxon>
        <taxon>Pseudomonadota</taxon>
        <taxon>Alphaproteobacteria</taxon>
        <taxon>Rhodospirillales</taxon>
        <taxon>Azospirillaceae</taxon>
        <taxon>Azospirillum</taxon>
    </lineage>
</organism>
<dbReference type="Gene3D" id="3.40.190.10">
    <property type="entry name" value="Periplasmic binding protein-like II"/>
    <property type="match status" value="2"/>
</dbReference>
<dbReference type="CDD" id="cd13653">
    <property type="entry name" value="PBP2_phosphate_like_1"/>
    <property type="match status" value="1"/>
</dbReference>
<dbReference type="Pfam" id="PF12849">
    <property type="entry name" value="PBP_like_2"/>
    <property type="match status" value="1"/>
</dbReference>
<evidence type="ECO:0000256" key="2">
    <source>
        <dbReference type="SAM" id="SignalP"/>
    </source>
</evidence>
<comment type="caution">
    <text evidence="4">The sequence shown here is derived from an EMBL/GenBank/DDBJ whole genome shotgun (WGS) entry which is preliminary data.</text>
</comment>
<dbReference type="RefSeq" id="WP_145681124.1">
    <property type="nucleotide sequence ID" value="NZ_VITH01000001.1"/>
</dbReference>
<protein>
    <submittedName>
        <fullName evidence="4">Phosphate ABC transporter substrate-binding protein (PhoT family)</fullName>
    </submittedName>
</protein>
<feature type="chain" id="PRO_5022242218" evidence="2">
    <location>
        <begin position="24"/>
        <end position="272"/>
    </location>
</feature>
<name>A0A560CSS6_AZOBR</name>
<accession>A0A560CSS6</accession>
<gene>
    <name evidence="4" type="ORF">FBZ83_101761</name>
</gene>
<dbReference type="EMBL" id="VITH01000001">
    <property type="protein sequence ID" value="TWA87892.1"/>
    <property type="molecule type" value="Genomic_DNA"/>
</dbReference>
<sequence>MPLRRTLVAALTAACLFPPLAGAAETAKLTVTGASTLAPLVSEIAHRFENANPGVRIDVQTGGSSRGVADVRRGIADIGMVSRVLKPDEDDLTVNIVARDGVGMIVNTANPVDPLSRDQVIGIYTGRITNWSQIGGPDRPITVVNKAEGRSTLDIFLEHVQLKPTDVKAHIVIGDNEQGVKVVAGNPWAIGYVSIGTAEYHAQAGTPVRLMALGPVVATTGNVANGTYGAARPLNLVTAKPPEGVAARFIAYSQSPAVHDLIHDQYFVPAPR</sequence>
<dbReference type="InterPro" id="IPR050811">
    <property type="entry name" value="Phosphate_ABC_transporter"/>
</dbReference>
<proteinExistence type="predicted"/>
<dbReference type="PANTHER" id="PTHR30570:SF1">
    <property type="entry name" value="PHOSPHATE-BINDING PROTEIN PSTS"/>
    <property type="match status" value="1"/>
</dbReference>
<evidence type="ECO:0000313" key="5">
    <source>
        <dbReference type="Proteomes" id="UP000318529"/>
    </source>
</evidence>
<feature type="domain" description="PBP" evidence="3">
    <location>
        <begin position="23"/>
        <end position="256"/>
    </location>
</feature>
<feature type="signal peptide" evidence="2">
    <location>
        <begin position="1"/>
        <end position="23"/>
    </location>
</feature>
<dbReference type="PANTHER" id="PTHR30570">
    <property type="entry name" value="PERIPLASMIC PHOSPHATE BINDING COMPONENT OF PHOSPHATE ABC TRANSPORTER"/>
    <property type="match status" value="1"/>
</dbReference>
<reference evidence="4 5" key="1">
    <citation type="submission" date="2019-06" db="EMBL/GenBank/DDBJ databases">
        <title>Genomic Encyclopedia of Type Strains, Phase IV (KMG-V): Genome sequencing to study the core and pangenomes of soil and plant-associated prokaryotes.</title>
        <authorList>
            <person name="Whitman W."/>
        </authorList>
    </citation>
    <scope>NUCLEOTIDE SEQUENCE [LARGE SCALE GENOMIC DNA]</scope>
    <source>
        <strain evidence="4 5">BR 11650</strain>
    </source>
</reference>
<evidence type="ECO:0000259" key="3">
    <source>
        <dbReference type="Pfam" id="PF12849"/>
    </source>
</evidence>
<dbReference type="SUPFAM" id="SSF53850">
    <property type="entry name" value="Periplasmic binding protein-like II"/>
    <property type="match status" value="1"/>
</dbReference>
<dbReference type="AlphaFoldDB" id="A0A560CSS6"/>